<evidence type="ECO:0000256" key="5">
    <source>
        <dbReference type="ARBA" id="ARBA00022801"/>
    </source>
</evidence>
<proteinExistence type="predicted"/>
<dbReference type="VEuPathDB" id="FungiDB:PC110_g9964"/>
<keyword evidence="5" id="KW-0378">Hydrolase</keyword>
<reference evidence="11" key="1">
    <citation type="submission" date="2021-01" db="EMBL/GenBank/DDBJ databases">
        <title>Phytophthora aleatoria, a newly-described species from Pinus radiata is distinct from Phytophthora cactorum isolates based on comparative genomics.</title>
        <authorList>
            <person name="Mcdougal R."/>
            <person name="Panda P."/>
            <person name="Williams N."/>
            <person name="Studholme D.J."/>
        </authorList>
    </citation>
    <scope>NUCLEOTIDE SEQUENCE</scope>
    <source>
        <strain evidence="11">NZFS 3830</strain>
    </source>
</reference>
<dbReference type="PANTHER" id="PTHR12419:SF7">
    <property type="entry name" value="OTU DOMAIN-CONTAINING PROTEIN 3"/>
    <property type="match status" value="1"/>
</dbReference>
<evidence type="ECO:0000313" key="12">
    <source>
        <dbReference type="Proteomes" id="UP000688947"/>
    </source>
</evidence>
<evidence type="ECO:0000256" key="1">
    <source>
        <dbReference type="ARBA" id="ARBA00000707"/>
    </source>
</evidence>
<evidence type="ECO:0000256" key="9">
    <source>
        <dbReference type="SAM" id="MobiDB-lite"/>
    </source>
</evidence>
<dbReference type="InterPro" id="IPR050704">
    <property type="entry name" value="Peptidase_C85-like"/>
</dbReference>
<comment type="catalytic activity">
    <reaction evidence="1">
        <text>Thiol-dependent hydrolysis of ester, thioester, amide, peptide and isopeptide bonds formed by the C-terminal Gly of ubiquitin (a 76-residue protein attached to proteins as an intracellular targeting signal).</text>
        <dbReference type="EC" id="3.4.19.12"/>
    </reaction>
</comment>
<dbReference type="GO" id="GO:0016579">
    <property type="term" value="P:protein deubiquitination"/>
    <property type="evidence" value="ECO:0007669"/>
    <property type="project" value="TreeGrafter"/>
</dbReference>
<accession>A0A8T1UJK7</accession>
<protein>
    <recommendedName>
        <fullName evidence="8">OTU domain-containing protein 1</fullName>
        <ecNumber evidence="2">3.4.19.12</ecNumber>
    </recommendedName>
</protein>
<dbReference type="EC" id="3.4.19.12" evidence="2"/>
<name>A0A8T1UJK7_9STRA</name>
<evidence type="ECO:0000256" key="6">
    <source>
        <dbReference type="ARBA" id="ARBA00022807"/>
    </source>
</evidence>
<keyword evidence="6" id="KW-0788">Thiol protease</keyword>
<feature type="region of interest" description="Disordered" evidence="9">
    <location>
        <begin position="599"/>
        <end position="647"/>
    </location>
</feature>
<dbReference type="VEuPathDB" id="FungiDB:PC110_g9965"/>
<evidence type="ECO:0000256" key="2">
    <source>
        <dbReference type="ARBA" id="ARBA00012759"/>
    </source>
</evidence>
<dbReference type="FunFam" id="3.90.70.80:FF:000010">
    <property type="entry name" value="OTU domain-containing protein 1"/>
    <property type="match status" value="1"/>
</dbReference>
<dbReference type="EMBL" id="JAENGZ010000229">
    <property type="protein sequence ID" value="KAG6964572.1"/>
    <property type="molecule type" value="Genomic_DNA"/>
</dbReference>
<dbReference type="AlphaFoldDB" id="A0A8T1UJK7"/>
<keyword evidence="3" id="KW-0645">Protease</keyword>
<dbReference type="CDD" id="cd22771">
    <property type="entry name" value="OTU_plant_OTU7-like"/>
    <property type="match status" value="2"/>
</dbReference>
<evidence type="ECO:0000256" key="3">
    <source>
        <dbReference type="ARBA" id="ARBA00022670"/>
    </source>
</evidence>
<dbReference type="OrthoDB" id="415023at2759"/>
<keyword evidence="4" id="KW-0833">Ubl conjugation pathway</keyword>
<sequence length="664" mass="75386">MGPKVVKKLAKKAPKVFFEAATGKRLDDVASKVKTIKPKKKQKNSSYVVDDDTIKLMRRQLADVGCKLHEVEADGNCLFRALGDQLYGDQHQHEEAREKIVSYLEQHREDFEPFMEDEEKFEKVAVARKYCERMREDGTWGGNQELYAAARLFQVYVVVHQDQPSARIMVIECDRLKPTRFVHVAYHGEDHYDSVRALRDPMDPDTLPVPIELDYDGFRAQDFAKHYLGSTMTTRLSARFSLRSSSKSSSKRRFHKGVRSWFSFSSKTDNNGADLAADAATAAREVDDELQKTKQRTESGCSYVPRVEYGSPHCDVVERDAPWTSHEQVEQHYTALGWTIVPICKDGNCLFRAISDQLYNNELFHQDIRRRLVEFIEREEKLFQPFVVDEQVGDYCTRMREDGEWGGHLELYAAARLFNIHIVVHTGPVRRLRVTNDDEGDTDKQNPPPPLPYRILHLLFKDDHYSSLHSNEDVKTIAPKEYTVAPTDKRVRSPTKAFDSPDKKSVKVQETKVVSIQDLTKKSNKSYDPSRKNVKFQEVVEAMPPPREGKAFLYQEEDLPECGVLLPKQVLFKRGKRRVSGATLFSLVHVPSTSNLKPVVETTSVSTSSDASTATSSSEGQEDDSETKSPVSGRPKPKAPALRAVPVEFPSKTVFHKGRATAAC</sequence>
<dbReference type="Pfam" id="PF02338">
    <property type="entry name" value="OTU"/>
    <property type="match status" value="2"/>
</dbReference>
<feature type="compositionally biased region" description="Low complexity" evidence="9">
    <location>
        <begin position="602"/>
        <end position="618"/>
    </location>
</feature>
<dbReference type="GO" id="GO:0004843">
    <property type="term" value="F:cysteine-type deubiquitinase activity"/>
    <property type="evidence" value="ECO:0007669"/>
    <property type="project" value="UniProtKB-EC"/>
</dbReference>
<dbReference type="Proteomes" id="UP000688947">
    <property type="component" value="Unassembled WGS sequence"/>
</dbReference>
<dbReference type="PROSITE" id="PS50802">
    <property type="entry name" value="OTU"/>
    <property type="match status" value="2"/>
</dbReference>
<comment type="function">
    <text evidence="7">Deubiquitinating enzyme that specifically hydrolyzes 'Lys-63'-linked polyubiquitin to monoubiquitin. Required for the stability and translation of a subset mRNAs with a high abundance of rare codons by mediating deubiquitination of 40S ribosomal protein RPS10/eS10, thereby antagonizing ZNF598-mediated 40S ubiquitination. The abundance of rare codons in mRNAs can limit the translation rate and can lead to ribosome collisions that trigger activation of ribosome quality control (RQC) pathway by ZNF598. OTUD1-mediated deubiquitination prevents activation of the RQC and subsequent dissociation of ribosomes and stimulates formation of polysomes and translation.</text>
</comment>
<gene>
    <name evidence="11" type="ORF">JG687_00005897</name>
</gene>
<dbReference type="InterPro" id="IPR003323">
    <property type="entry name" value="OTU_dom"/>
</dbReference>
<comment type="caution">
    <text evidence="11">The sequence shown here is derived from an EMBL/GenBank/DDBJ whole genome shotgun (WGS) entry which is preliminary data.</text>
</comment>
<evidence type="ECO:0000259" key="10">
    <source>
        <dbReference type="PROSITE" id="PS50802"/>
    </source>
</evidence>
<evidence type="ECO:0000256" key="8">
    <source>
        <dbReference type="ARBA" id="ARBA00074858"/>
    </source>
</evidence>
<evidence type="ECO:0000313" key="11">
    <source>
        <dbReference type="EMBL" id="KAG6964572.1"/>
    </source>
</evidence>
<organism evidence="11 12">
    <name type="scientific">Phytophthora cactorum</name>
    <dbReference type="NCBI Taxonomy" id="29920"/>
    <lineage>
        <taxon>Eukaryota</taxon>
        <taxon>Sar</taxon>
        <taxon>Stramenopiles</taxon>
        <taxon>Oomycota</taxon>
        <taxon>Peronosporomycetes</taxon>
        <taxon>Peronosporales</taxon>
        <taxon>Peronosporaceae</taxon>
        <taxon>Phytophthora</taxon>
    </lineage>
</organism>
<feature type="region of interest" description="Disordered" evidence="9">
    <location>
        <begin position="485"/>
        <end position="504"/>
    </location>
</feature>
<dbReference type="PANTHER" id="PTHR12419">
    <property type="entry name" value="OTU DOMAIN CONTAINING PROTEIN"/>
    <property type="match status" value="1"/>
</dbReference>
<feature type="domain" description="OTU" evidence="10">
    <location>
        <begin position="338"/>
        <end position="471"/>
    </location>
</feature>
<feature type="domain" description="OTU" evidence="10">
    <location>
        <begin position="66"/>
        <end position="198"/>
    </location>
</feature>
<evidence type="ECO:0000256" key="4">
    <source>
        <dbReference type="ARBA" id="ARBA00022786"/>
    </source>
</evidence>
<dbReference type="GO" id="GO:0006508">
    <property type="term" value="P:proteolysis"/>
    <property type="evidence" value="ECO:0007669"/>
    <property type="project" value="UniProtKB-KW"/>
</dbReference>
<evidence type="ECO:0000256" key="7">
    <source>
        <dbReference type="ARBA" id="ARBA00057633"/>
    </source>
</evidence>